<dbReference type="PANTHER" id="PTHR30404">
    <property type="entry name" value="N-ACETYLMURAMOYL-L-ALANINE AMIDASE"/>
    <property type="match status" value="1"/>
</dbReference>
<dbReference type="GO" id="GO:0008745">
    <property type="term" value="F:N-acetylmuramoyl-L-alanine amidase activity"/>
    <property type="evidence" value="ECO:0007669"/>
    <property type="project" value="UniProtKB-EC"/>
</dbReference>
<dbReference type="InterPro" id="IPR050695">
    <property type="entry name" value="N-acetylmuramoyl_amidase_3"/>
</dbReference>
<dbReference type="Gene3D" id="2.60.40.3500">
    <property type="match status" value="1"/>
</dbReference>
<dbReference type="RefSeq" id="WP_138578292.1">
    <property type="nucleotide sequence ID" value="NZ_CP040818.1"/>
</dbReference>
<dbReference type="InterPro" id="IPR021731">
    <property type="entry name" value="AMIN_dom"/>
</dbReference>
<dbReference type="GO" id="GO:0030288">
    <property type="term" value="C:outer membrane-bounded periplasmic space"/>
    <property type="evidence" value="ECO:0007669"/>
    <property type="project" value="TreeGrafter"/>
</dbReference>
<evidence type="ECO:0000313" key="6">
    <source>
        <dbReference type="EMBL" id="QDL92963.1"/>
    </source>
</evidence>
<evidence type="ECO:0000313" key="7">
    <source>
        <dbReference type="Proteomes" id="UP000305888"/>
    </source>
</evidence>
<dbReference type="EMBL" id="CP040818">
    <property type="protein sequence ID" value="QDL92963.1"/>
    <property type="molecule type" value="Genomic_DNA"/>
</dbReference>
<keyword evidence="4" id="KW-0472">Membrane</keyword>
<comment type="catalytic activity">
    <reaction evidence="1">
        <text>Hydrolyzes the link between N-acetylmuramoyl residues and L-amino acid residues in certain cell-wall glycopeptides.</text>
        <dbReference type="EC" id="3.5.1.28"/>
    </reaction>
</comment>
<dbReference type="CDD" id="cd02696">
    <property type="entry name" value="MurNAc-LAA"/>
    <property type="match status" value="1"/>
</dbReference>
<feature type="domain" description="MurNAc-LAA" evidence="5">
    <location>
        <begin position="240"/>
        <end position="395"/>
    </location>
</feature>
<keyword evidence="4" id="KW-1133">Transmembrane helix</keyword>
<evidence type="ECO:0000259" key="5">
    <source>
        <dbReference type="SMART" id="SM00646"/>
    </source>
</evidence>
<gene>
    <name evidence="6" type="ORF">FDP22_14935</name>
</gene>
<reference evidence="6 7" key="1">
    <citation type="submission" date="2019-06" db="EMBL/GenBank/DDBJ databases">
        <title>Genome sequence of Rhodobacteraceae bacterium D4M1.</title>
        <authorList>
            <person name="Cao J."/>
        </authorList>
    </citation>
    <scope>NUCLEOTIDE SEQUENCE [LARGE SCALE GENOMIC DNA]</scope>
    <source>
        <strain evidence="6 7">D4M1</strain>
    </source>
</reference>
<proteinExistence type="predicted"/>
<organism evidence="6 7">
    <name type="scientific">Paroceanicella profunda</name>
    <dbReference type="NCBI Taxonomy" id="2579971"/>
    <lineage>
        <taxon>Bacteria</taxon>
        <taxon>Pseudomonadati</taxon>
        <taxon>Pseudomonadota</taxon>
        <taxon>Alphaproteobacteria</taxon>
        <taxon>Rhodobacterales</taxon>
        <taxon>Paracoccaceae</taxon>
        <taxon>Paroceanicella</taxon>
    </lineage>
</organism>
<dbReference type="GO" id="GO:0009253">
    <property type="term" value="P:peptidoglycan catabolic process"/>
    <property type="evidence" value="ECO:0007669"/>
    <property type="project" value="InterPro"/>
</dbReference>
<dbReference type="PANTHER" id="PTHR30404:SF0">
    <property type="entry name" value="N-ACETYLMURAMOYL-L-ALANINE AMIDASE AMIC"/>
    <property type="match status" value="1"/>
</dbReference>
<keyword evidence="4" id="KW-0812">Transmembrane</keyword>
<evidence type="ECO:0000256" key="1">
    <source>
        <dbReference type="ARBA" id="ARBA00001561"/>
    </source>
</evidence>
<dbReference type="OrthoDB" id="9806267at2"/>
<dbReference type="Proteomes" id="UP000305888">
    <property type="component" value="Chromosome"/>
</dbReference>
<evidence type="ECO:0000256" key="4">
    <source>
        <dbReference type="SAM" id="Phobius"/>
    </source>
</evidence>
<dbReference type="SUPFAM" id="SSF53187">
    <property type="entry name" value="Zn-dependent exopeptidases"/>
    <property type="match status" value="1"/>
</dbReference>
<dbReference type="Gene3D" id="3.40.630.40">
    <property type="entry name" value="Zn-dependent exopeptidases"/>
    <property type="match status" value="1"/>
</dbReference>
<name>A0A5B8G2U7_9RHOB</name>
<accession>A0A5B8G2U7</accession>
<dbReference type="InterPro" id="IPR002508">
    <property type="entry name" value="MurNAc-LAA_cat"/>
</dbReference>
<keyword evidence="3" id="KW-0378">Hydrolase</keyword>
<dbReference type="AlphaFoldDB" id="A0A5B8G2U7"/>
<evidence type="ECO:0000256" key="2">
    <source>
        <dbReference type="ARBA" id="ARBA00011901"/>
    </source>
</evidence>
<sequence length="410" mass="43798">MRLPTFRREGFIIGFTLLCAVIAAAVWLLAGQGAGNADGVIRVDDGWGVTEVTARLTAPVAYRVFTLDDPRRVVVDFENGTWPEGTAPAALDDGLVSGVRIGLFRPGTARMVVDLSAPAKVKTALFESDGFHLTLEDSSAAAFAQQAGAPRESLWATRSQPGALALPHGPRIRAPGEPLVVMLDPGHGGIDPGAMRNGLMEKDIVLRAAKAIGAALEATGRYIPVLSREDDTFLPLDARVQEARRIRADVFISLHVNTVTVGQAQGVSVYSLSETASDKAAARIAALENRADILAGVDLEGEGSMVARVLVDMAQRETNARSRALAAALVQRFNANEGAIRSNPHREAGFRVLKAPDIPSVLIELGFLSDPEDRERMQAPDWGDGLAREIIAALDTWAEADRAARSLVRH</sequence>
<feature type="transmembrane region" description="Helical" evidence="4">
    <location>
        <begin position="12"/>
        <end position="30"/>
    </location>
</feature>
<dbReference type="KEGG" id="ppru:FDP22_14935"/>
<protein>
    <recommendedName>
        <fullName evidence="2">N-acetylmuramoyl-L-alanine amidase</fullName>
        <ecNumber evidence="2">3.5.1.28</ecNumber>
    </recommendedName>
</protein>
<dbReference type="SMART" id="SM00646">
    <property type="entry name" value="Ami_3"/>
    <property type="match status" value="1"/>
</dbReference>
<evidence type="ECO:0000256" key="3">
    <source>
        <dbReference type="ARBA" id="ARBA00022801"/>
    </source>
</evidence>
<keyword evidence="7" id="KW-1185">Reference proteome</keyword>
<dbReference type="Pfam" id="PF01520">
    <property type="entry name" value="Amidase_3"/>
    <property type="match status" value="1"/>
</dbReference>
<dbReference type="Pfam" id="PF11741">
    <property type="entry name" value="AMIN"/>
    <property type="match status" value="1"/>
</dbReference>
<dbReference type="EC" id="3.5.1.28" evidence="2"/>